<evidence type="ECO:0000256" key="3">
    <source>
        <dbReference type="ARBA" id="ARBA00022692"/>
    </source>
</evidence>
<evidence type="ECO:0000256" key="6">
    <source>
        <dbReference type="SAM" id="Phobius"/>
    </source>
</evidence>
<feature type="transmembrane region" description="Helical" evidence="6">
    <location>
        <begin position="383"/>
        <end position="403"/>
    </location>
</feature>
<feature type="transmembrane region" description="Helical" evidence="6">
    <location>
        <begin position="85"/>
        <end position="112"/>
    </location>
</feature>
<dbReference type="PANTHER" id="PTHR23513">
    <property type="entry name" value="INTEGRAL MEMBRANE EFFLUX PROTEIN-RELATED"/>
    <property type="match status" value="1"/>
</dbReference>
<feature type="transmembrane region" description="Helical" evidence="6">
    <location>
        <begin position="263"/>
        <end position="287"/>
    </location>
</feature>
<sequence>MIDVLKNQKYRVFLITDFLSIIGDGLFYIALMTFATSISKNGYAISLVSISETLPLLFTFFTGLLADSSTNRYKDLKNIYFIKTLIYLVVALILGFSSSLIALIVICILNFISDCLGRISIGICSIAPQMIFKQEQWEDSSALYSTNQQIAQIISQSIGGALVLYFTFKNIAFINTGIFLLVFFIFIFNKNVILNVYKTYTKDSSKQGNKNVKQELTDFFKLKNNKSYFELFQSLLSITIINSVLSTIPSILSIAFINFNTSFNYSIFLTFLLSGNTISTILGSTVGIKITKNKNLNRYILYANLVSIMFFISISINKIILSLIMSWILYFIIGIVNPKLNTLFRKTIPIEEYAKITGAFGSFMSIGSVLGSIIYNLSASKNIFVFTTSMTIILTVYFIYTVLGKKEKRKE</sequence>
<dbReference type="RefSeq" id="WP_125943977.1">
    <property type="nucleotide sequence ID" value="NZ_PXZH01000007.1"/>
</dbReference>
<accession>A0A3R9YIS7</accession>
<evidence type="ECO:0000256" key="4">
    <source>
        <dbReference type="ARBA" id="ARBA00022989"/>
    </source>
</evidence>
<dbReference type="Proteomes" id="UP000277864">
    <property type="component" value="Unassembled WGS sequence"/>
</dbReference>
<keyword evidence="5 6" id="KW-0472">Membrane</keyword>
<proteinExistence type="predicted"/>
<dbReference type="OrthoDB" id="2293709at2"/>
<evidence type="ECO:0000256" key="5">
    <source>
        <dbReference type="ARBA" id="ARBA00023136"/>
    </source>
</evidence>
<evidence type="ECO:0000256" key="1">
    <source>
        <dbReference type="ARBA" id="ARBA00004651"/>
    </source>
</evidence>
<comment type="caution">
    <text evidence="7">The sequence shown here is derived from an EMBL/GenBank/DDBJ whole genome shotgun (WGS) entry which is preliminary data.</text>
</comment>
<organism evidence="7 8">
    <name type="scientific">Vagococcus humatus</name>
    <dbReference type="NCBI Taxonomy" id="1889241"/>
    <lineage>
        <taxon>Bacteria</taxon>
        <taxon>Bacillati</taxon>
        <taxon>Bacillota</taxon>
        <taxon>Bacilli</taxon>
        <taxon>Lactobacillales</taxon>
        <taxon>Enterococcaceae</taxon>
        <taxon>Vagococcus</taxon>
    </lineage>
</organism>
<feature type="transmembrane region" description="Helical" evidence="6">
    <location>
        <begin position="12"/>
        <end position="31"/>
    </location>
</feature>
<feature type="transmembrane region" description="Helical" evidence="6">
    <location>
        <begin position="231"/>
        <end position="257"/>
    </location>
</feature>
<protein>
    <recommendedName>
        <fullName evidence="9">MFS transporter</fullName>
    </recommendedName>
</protein>
<keyword evidence="4 6" id="KW-1133">Transmembrane helix</keyword>
<dbReference type="GO" id="GO:0005886">
    <property type="term" value="C:plasma membrane"/>
    <property type="evidence" value="ECO:0007669"/>
    <property type="project" value="UniProtKB-SubCell"/>
</dbReference>
<name>A0A3R9YIS7_9ENTE</name>
<dbReference type="InterPro" id="IPR036259">
    <property type="entry name" value="MFS_trans_sf"/>
</dbReference>
<keyword evidence="3 6" id="KW-0812">Transmembrane</keyword>
<dbReference type="AlphaFoldDB" id="A0A3R9YIS7"/>
<feature type="transmembrane region" description="Helical" evidence="6">
    <location>
        <begin position="299"/>
        <end position="321"/>
    </location>
</feature>
<keyword evidence="2" id="KW-1003">Cell membrane</keyword>
<dbReference type="SUPFAM" id="SSF103473">
    <property type="entry name" value="MFS general substrate transporter"/>
    <property type="match status" value="1"/>
</dbReference>
<evidence type="ECO:0000256" key="2">
    <source>
        <dbReference type="ARBA" id="ARBA00022475"/>
    </source>
</evidence>
<reference evidence="7 8" key="1">
    <citation type="submission" date="2018-03" db="EMBL/GenBank/DDBJ databases">
        <authorList>
            <person name="Gulvik C.A."/>
        </authorList>
    </citation>
    <scope>NUCLEOTIDE SEQUENCE [LARGE SCALE GENOMIC DNA]</scope>
    <source>
        <strain evidence="7 8">JCM 31581</strain>
    </source>
</reference>
<dbReference type="GO" id="GO:0022857">
    <property type="term" value="F:transmembrane transporter activity"/>
    <property type="evidence" value="ECO:0007669"/>
    <property type="project" value="InterPro"/>
</dbReference>
<feature type="transmembrane region" description="Helical" evidence="6">
    <location>
        <begin position="356"/>
        <end position="377"/>
    </location>
</feature>
<dbReference type="InterPro" id="IPR011701">
    <property type="entry name" value="MFS"/>
</dbReference>
<evidence type="ECO:0000313" key="8">
    <source>
        <dbReference type="Proteomes" id="UP000277864"/>
    </source>
</evidence>
<feature type="transmembrane region" description="Helical" evidence="6">
    <location>
        <begin position="171"/>
        <end position="188"/>
    </location>
</feature>
<evidence type="ECO:0000313" key="7">
    <source>
        <dbReference type="EMBL" id="RST88672.1"/>
    </source>
</evidence>
<comment type="subcellular location">
    <subcellularLocation>
        <location evidence="1">Cell membrane</location>
        <topology evidence="1">Multi-pass membrane protein</topology>
    </subcellularLocation>
</comment>
<dbReference type="Gene3D" id="1.20.1250.20">
    <property type="entry name" value="MFS general substrate transporter like domains"/>
    <property type="match status" value="1"/>
</dbReference>
<evidence type="ECO:0008006" key="9">
    <source>
        <dbReference type="Google" id="ProtNLM"/>
    </source>
</evidence>
<dbReference type="EMBL" id="PXZH01000007">
    <property type="protein sequence ID" value="RST88672.1"/>
    <property type="molecule type" value="Genomic_DNA"/>
</dbReference>
<feature type="transmembrane region" description="Helical" evidence="6">
    <location>
        <begin position="43"/>
        <end position="65"/>
    </location>
</feature>
<dbReference type="PANTHER" id="PTHR23513:SF6">
    <property type="entry name" value="MAJOR FACILITATOR SUPERFAMILY ASSOCIATED DOMAIN-CONTAINING PROTEIN"/>
    <property type="match status" value="1"/>
</dbReference>
<gene>
    <name evidence="7" type="ORF">C7P63_09805</name>
</gene>
<keyword evidence="8" id="KW-1185">Reference proteome</keyword>
<dbReference type="Pfam" id="PF07690">
    <property type="entry name" value="MFS_1"/>
    <property type="match status" value="1"/>
</dbReference>